<dbReference type="GO" id="GO:0008270">
    <property type="term" value="F:zinc ion binding"/>
    <property type="evidence" value="ECO:0007669"/>
    <property type="project" value="UniProtKB-KW"/>
</dbReference>
<sequence>MEGGGGEFPMDEEEIPQVEAAPPRQEQEQVQVQVQALQMEHLDGGGELEALDVPPLVVEEEQPRAVVPGEEGDGGSTAAEVVVEDEGERGPAGVAEEGAVSFGVEVEDEDEVVDDEGPPGVAPLASASDAAVEGMEEEEPAVGGVPFVAEDAVGEQVREEGEGTEDDEPRDEEVRRGAVEEVMEEGDVSHGMEAEDEGFTAHENENAQLPALAPFPSDFVETEENEEANSLGHFAAVEDEVIADDDVAEEDEEEEEEAASAMAVEERELTASASGGRNRGGGRKKRGRPPKTQASRLPTKKKEEEDLCFICFDGGNLVVCDRRGCPKVYHPACVNRDESFFRSKGRWNCEAVALAGNTVDLVGLTPEAAQAQEQLALVLLHQYEGAEGALTIRDAQEEVMMTSLFKTMVMG</sequence>
<dbReference type="PANTHER" id="PTHR46695:SF5">
    <property type="entry name" value="RNA POLYMERASE-ASSOCIATED PROTEIN RTF1 HOMOLOG"/>
    <property type="match status" value="1"/>
</dbReference>
<dbReference type="CDD" id="cd15568">
    <property type="entry name" value="PHD5_NSD"/>
    <property type="match status" value="1"/>
</dbReference>
<keyword evidence="3" id="KW-0862">Zinc</keyword>
<evidence type="ECO:0000256" key="4">
    <source>
        <dbReference type="SAM" id="MobiDB-lite"/>
    </source>
</evidence>
<comment type="caution">
    <text evidence="6">The sequence shown here is derived from an EMBL/GenBank/DDBJ whole genome shotgun (WGS) entry which is preliminary data.</text>
</comment>
<dbReference type="Proteomes" id="UP000652761">
    <property type="component" value="Unassembled WGS sequence"/>
</dbReference>
<dbReference type="InterPro" id="IPR013083">
    <property type="entry name" value="Znf_RING/FYVE/PHD"/>
</dbReference>
<evidence type="ECO:0000313" key="6">
    <source>
        <dbReference type="EMBL" id="MQL94018.1"/>
    </source>
</evidence>
<accession>A0A843VCH3</accession>
<feature type="compositionally biased region" description="Basic and acidic residues" evidence="4">
    <location>
        <begin position="187"/>
        <end position="205"/>
    </location>
</feature>
<dbReference type="OrthoDB" id="6415790at2759"/>
<dbReference type="SMART" id="SM00249">
    <property type="entry name" value="PHD"/>
    <property type="match status" value="1"/>
</dbReference>
<evidence type="ECO:0000256" key="2">
    <source>
        <dbReference type="ARBA" id="ARBA00022771"/>
    </source>
</evidence>
<feature type="compositionally biased region" description="Low complexity" evidence="4">
    <location>
        <begin position="17"/>
        <end position="31"/>
    </location>
</feature>
<feature type="compositionally biased region" description="Acidic residues" evidence="4">
    <location>
        <begin position="107"/>
        <end position="117"/>
    </location>
</feature>
<feature type="compositionally biased region" description="Acidic residues" evidence="4">
    <location>
        <begin position="162"/>
        <end position="171"/>
    </location>
</feature>
<dbReference type="SUPFAM" id="SSF57903">
    <property type="entry name" value="FYVE/PHD zinc finger"/>
    <property type="match status" value="1"/>
</dbReference>
<dbReference type="InterPro" id="IPR011011">
    <property type="entry name" value="Znf_FYVE_PHD"/>
</dbReference>
<reference evidence="6" key="1">
    <citation type="submission" date="2017-07" db="EMBL/GenBank/DDBJ databases">
        <title>Taro Niue Genome Assembly and Annotation.</title>
        <authorList>
            <person name="Atibalentja N."/>
            <person name="Keating K."/>
            <person name="Fields C.J."/>
        </authorList>
    </citation>
    <scope>NUCLEOTIDE SEQUENCE</scope>
    <source>
        <strain evidence="6">Niue_2</strain>
        <tissue evidence="6">Leaf</tissue>
    </source>
</reference>
<feature type="compositionally biased region" description="Acidic residues" evidence="4">
    <location>
        <begin position="237"/>
        <end position="258"/>
    </location>
</feature>
<keyword evidence="7" id="KW-1185">Reference proteome</keyword>
<evidence type="ECO:0000313" key="7">
    <source>
        <dbReference type="Proteomes" id="UP000652761"/>
    </source>
</evidence>
<evidence type="ECO:0000256" key="1">
    <source>
        <dbReference type="ARBA" id="ARBA00022723"/>
    </source>
</evidence>
<name>A0A843VCH3_COLES</name>
<proteinExistence type="predicted"/>
<keyword evidence="2" id="KW-0863">Zinc-finger</keyword>
<dbReference type="AlphaFoldDB" id="A0A843VCH3"/>
<keyword evidence="1" id="KW-0479">Metal-binding</keyword>
<organism evidence="6 7">
    <name type="scientific">Colocasia esculenta</name>
    <name type="common">Wild taro</name>
    <name type="synonym">Arum esculentum</name>
    <dbReference type="NCBI Taxonomy" id="4460"/>
    <lineage>
        <taxon>Eukaryota</taxon>
        <taxon>Viridiplantae</taxon>
        <taxon>Streptophyta</taxon>
        <taxon>Embryophyta</taxon>
        <taxon>Tracheophyta</taxon>
        <taxon>Spermatophyta</taxon>
        <taxon>Magnoliopsida</taxon>
        <taxon>Liliopsida</taxon>
        <taxon>Araceae</taxon>
        <taxon>Aroideae</taxon>
        <taxon>Colocasieae</taxon>
        <taxon>Colocasia</taxon>
    </lineage>
</organism>
<feature type="region of interest" description="Disordered" evidence="4">
    <location>
        <begin position="1"/>
        <end position="31"/>
    </location>
</feature>
<feature type="domain" description="Zinc finger PHD-type" evidence="5">
    <location>
        <begin position="307"/>
        <end position="353"/>
    </location>
</feature>
<dbReference type="InterPro" id="IPR001965">
    <property type="entry name" value="Znf_PHD"/>
</dbReference>
<feature type="compositionally biased region" description="Basic residues" evidence="4">
    <location>
        <begin position="280"/>
        <end position="289"/>
    </location>
</feature>
<feature type="region of interest" description="Disordered" evidence="4">
    <location>
        <begin position="107"/>
        <end position="299"/>
    </location>
</feature>
<dbReference type="Gene3D" id="3.30.40.10">
    <property type="entry name" value="Zinc/RING finger domain, C3HC4 (zinc finger)"/>
    <property type="match status" value="1"/>
</dbReference>
<protein>
    <recommendedName>
        <fullName evidence="5">Zinc finger PHD-type domain-containing protein</fullName>
    </recommendedName>
</protein>
<dbReference type="EMBL" id="NMUH01001623">
    <property type="protein sequence ID" value="MQL94018.1"/>
    <property type="molecule type" value="Genomic_DNA"/>
</dbReference>
<evidence type="ECO:0000256" key="3">
    <source>
        <dbReference type="ARBA" id="ARBA00022833"/>
    </source>
</evidence>
<evidence type="ECO:0000259" key="5">
    <source>
        <dbReference type="SMART" id="SM00249"/>
    </source>
</evidence>
<gene>
    <name evidence="6" type="ORF">Taro_026666</name>
</gene>
<dbReference type="PANTHER" id="PTHR46695">
    <property type="entry name" value="ZINC FINGER CCCH DOMAIN-CONTAINING PROTEIN 44-RELATED"/>
    <property type="match status" value="1"/>
</dbReference>